<dbReference type="EMBL" id="KN834795">
    <property type="protein sequence ID" value="KIK56738.1"/>
    <property type="molecule type" value="Genomic_DNA"/>
</dbReference>
<dbReference type="HOGENOM" id="CLU_2333828_0_0_1"/>
<protein>
    <submittedName>
        <fullName evidence="1">Uncharacterized protein</fullName>
    </submittedName>
</protein>
<keyword evidence="2" id="KW-1185">Reference proteome</keyword>
<accession>A0A0D0CN99</accession>
<gene>
    <name evidence="1" type="ORF">GYMLUDRAFT_46886</name>
</gene>
<dbReference type="Proteomes" id="UP000053593">
    <property type="component" value="Unassembled WGS sequence"/>
</dbReference>
<organism evidence="1 2">
    <name type="scientific">Collybiopsis luxurians FD-317 M1</name>
    <dbReference type="NCBI Taxonomy" id="944289"/>
    <lineage>
        <taxon>Eukaryota</taxon>
        <taxon>Fungi</taxon>
        <taxon>Dikarya</taxon>
        <taxon>Basidiomycota</taxon>
        <taxon>Agaricomycotina</taxon>
        <taxon>Agaricomycetes</taxon>
        <taxon>Agaricomycetidae</taxon>
        <taxon>Agaricales</taxon>
        <taxon>Marasmiineae</taxon>
        <taxon>Omphalotaceae</taxon>
        <taxon>Collybiopsis</taxon>
        <taxon>Collybiopsis luxurians</taxon>
    </lineage>
</organism>
<proteinExistence type="predicted"/>
<dbReference type="AlphaFoldDB" id="A0A0D0CN99"/>
<sequence length="98" mass="10987">MFYSGSGYTLNYNNPGNWAGHPPMVLTLDGSTETCAAIQTCANTARAQINVYYTFDLHYDESVDMWYCVQFYDFVSSDAGLFNVVDTNVIAGYGFIKY</sequence>
<dbReference type="OrthoDB" id="3919993at2759"/>
<evidence type="ECO:0000313" key="1">
    <source>
        <dbReference type="EMBL" id="KIK56738.1"/>
    </source>
</evidence>
<reference evidence="1 2" key="1">
    <citation type="submission" date="2014-04" db="EMBL/GenBank/DDBJ databases">
        <title>Evolutionary Origins and Diversification of the Mycorrhizal Mutualists.</title>
        <authorList>
            <consortium name="DOE Joint Genome Institute"/>
            <consortium name="Mycorrhizal Genomics Consortium"/>
            <person name="Kohler A."/>
            <person name="Kuo A."/>
            <person name="Nagy L.G."/>
            <person name="Floudas D."/>
            <person name="Copeland A."/>
            <person name="Barry K.W."/>
            <person name="Cichocki N."/>
            <person name="Veneault-Fourrey C."/>
            <person name="LaButti K."/>
            <person name="Lindquist E.A."/>
            <person name="Lipzen A."/>
            <person name="Lundell T."/>
            <person name="Morin E."/>
            <person name="Murat C."/>
            <person name="Riley R."/>
            <person name="Ohm R."/>
            <person name="Sun H."/>
            <person name="Tunlid A."/>
            <person name="Henrissat B."/>
            <person name="Grigoriev I.V."/>
            <person name="Hibbett D.S."/>
            <person name="Martin F."/>
        </authorList>
    </citation>
    <scope>NUCLEOTIDE SEQUENCE [LARGE SCALE GENOMIC DNA]</scope>
    <source>
        <strain evidence="1 2">FD-317 M1</strain>
    </source>
</reference>
<evidence type="ECO:0000313" key="2">
    <source>
        <dbReference type="Proteomes" id="UP000053593"/>
    </source>
</evidence>
<name>A0A0D0CN99_9AGAR</name>